<evidence type="ECO:0000313" key="2">
    <source>
        <dbReference type="Proteomes" id="UP000036932"/>
    </source>
</evidence>
<proteinExistence type="predicted"/>
<reference evidence="2" key="1">
    <citation type="submission" date="2015-08" db="EMBL/GenBank/DDBJ databases">
        <title>Genome sequencing project for genomic taxonomy and phylogenomics of Bacillus-like bacteria.</title>
        <authorList>
            <person name="Liu B."/>
            <person name="Wang J."/>
            <person name="Zhu Y."/>
            <person name="Liu G."/>
            <person name="Chen Q."/>
            <person name="Chen Z."/>
            <person name="Lan J."/>
            <person name="Che J."/>
            <person name="Ge C."/>
            <person name="Shi H."/>
            <person name="Pan Z."/>
            <person name="Liu X."/>
        </authorList>
    </citation>
    <scope>NUCLEOTIDE SEQUENCE [LARGE SCALE GENOMIC DNA]</scope>
    <source>
        <strain evidence="2">FJAT-22460</strain>
    </source>
</reference>
<dbReference type="AlphaFoldDB" id="A0A0M1P2R5"/>
<comment type="caution">
    <text evidence="1">The sequence shown here is derived from an EMBL/GenBank/DDBJ whole genome shotgun (WGS) entry which is preliminary data.</text>
</comment>
<accession>A0A0M1P2R5</accession>
<dbReference type="RefSeq" id="WP_054401693.1">
    <property type="nucleotide sequence ID" value="NZ_LIUT01000001.1"/>
</dbReference>
<protein>
    <submittedName>
        <fullName evidence="1">Uncharacterized protein</fullName>
    </submittedName>
</protein>
<gene>
    <name evidence="1" type="ORF">AM231_06115</name>
</gene>
<dbReference type="Pfam" id="PF20765">
    <property type="entry name" value="Phage_tail_terminator_8"/>
    <property type="match status" value="1"/>
</dbReference>
<dbReference type="InterPro" id="IPR049254">
    <property type="entry name" value="Phage_tail_terminator"/>
</dbReference>
<evidence type="ECO:0000313" key="1">
    <source>
        <dbReference type="EMBL" id="KOR88776.1"/>
    </source>
</evidence>
<dbReference type="EMBL" id="LIUT01000001">
    <property type="protein sequence ID" value="KOR88776.1"/>
    <property type="molecule type" value="Genomic_DNA"/>
</dbReference>
<dbReference type="OrthoDB" id="2063617at2"/>
<name>A0A0M1P2R5_9BACL</name>
<dbReference type="PATRIC" id="fig|1705565.3.peg.3122"/>
<dbReference type="Proteomes" id="UP000036932">
    <property type="component" value="Unassembled WGS sequence"/>
</dbReference>
<sequence length="145" mass="16846">MVTLKEIITAINERLIAIAPDVEIQSNDISEGYQTPSFFVELEDVRSAQYGSWGRERSIPVVIYYFPTERQHKQIELLDMQEKLEQGFIKPFEIMKGFTVFPSELNATKTDGVLQFSFDLYTLEYDLTETGEDITELHLNIEKRD</sequence>
<organism evidence="1 2">
    <name type="scientific">Paenibacillus solani</name>
    <dbReference type="NCBI Taxonomy" id="1705565"/>
    <lineage>
        <taxon>Bacteria</taxon>
        <taxon>Bacillati</taxon>
        <taxon>Bacillota</taxon>
        <taxon>Bacilli</taxon>
        <taxon>Bacillales</taxon>
        <taxon>Paenibacillaceae</taxon>
        <taxon>Paenibacillus</taxon>
    </lineage>
</organism>
<keyword evidence="2" id="KW-1185">Reference proteome</keyword>